<dbReference type="InterPro" id="IPR036237">
    <property type="entry name" value="Xyl_isomerase-like_sf"/>
</dbReference>
<dbReference type="InterPro" id="IPR050312">
    <property type="entry name" value="IolE/XylAMocC-like"/>
</dbReference>
<proteinExistence type="predicted"/>
<dbReference type="InterPro" id="IPR013022">
    <property type="entry name" value="Xyl_isomerase-like_TIM-brl"/>
</dbReference>
<name>A0A4P6ED87_9MICO</name>
<sequence length="330" mass="36146">MPRRNPPNPVSGSTCRSFPAPRRTPERRPDVAARIATAPISWGVSEVPDWGFQLSPERVLAEMRELGFSATELGAQGFLPPAPADKAARLAEYGMKGIGSFVPVVVHDPGVDPLPRIEQELANYAAAGAEVLVVSTVTGIRGYDQLRPELDADGWRLFMRNLDRISQRAAEQGVLATLHPHVGTMIETRDDIMHVIDDSSMQICFDTGHMMIGGTDPVDFARQYAERVAYSHLKDVSVKTMERVKRGELSYFESIVADELYTPLGQGDVDIRAIVQSMLAAGFNGWFVLEQDKVLHEEPAPGTGPIEDARASVEWLRGALTELEVEGISA</sequence>
<evidence type="ECO:0000313" key="4">
    <source>
        <dbReference type="EMBL" id="QAY59656.1"/>
    </source>
</evidence>
<dbReference type="SUPFAM" id="SSF51658">
    <property type="entry name" value="Xylose isomerase-like"/>
    <property type="match status" value="1"/>
</dbReference>
<dbReference type="PANTHER" id="PTHR12110:SF41">
    <property type="entry name" value="INOSOSE DEHYDRATASE"/>
    <property type="match status" value="1"/>
</dbReference>
<dbReference type="PANTHER" id="PTHR12110">
    <property type="entry name" value="HYDROXYPYRUVATE ISOMERASE"/>
    <property type="match status" value="1"/>
</dbReference>
<dbReference type="OrthoDB" id="104997at2"/>
<keyword evidence="5" id="KW-1185">Reference proteome</keyword>
<feature type="region of interest" description="Disordered" evidence="2">
    <location>
        <begin position="1"/>
        <end position="30"/>
    </location>
</feature>
<evidence type="ECO:0000259" key="3">
    <source>
        <dbReference type="Pfam" id="PF01261"/>
    </source>
</evidence>
<dbReference type="Pfam" id="PF01261">
    <property type="entry name" value="AP_endonuc_2"/>
    <property type="match status" value="1"/>
</dbReference>
<reference evidence="4 5" key="1">
    <citation type="submission" date="2019-01" db="EMBL/GenBank/DDBJ databases">
        <title>Genome sequencing of strain DFW100M-13.</title>
        <authorList>
            <person name="Heo J."/>
            <person name="Kim S.-J."/>
            <person name="Kim J.-S."/>
            <person name="Hong S.-B."/>
            <person name="Kwon S.-W."/>
        </authorList>
    </citation>
    <scope>NUCLEOTIDE SEQUENCE [LARGE SCALE GENOMIC DNA]</scope>
    <source>
        <strain evidence="4 5">DFW100M-13</strain>
    </source>
</reference>
<evidence type="ECO:0000256" key="1">
    <source>
        <dbReference type="ARBA" id="ARBA00023277"/>
    </source>
</evidence>
<dbReference type="AlphaFoldDB" id="A0A4P6ED87"/>
<evidence type="ECO:0000256" key="2">
    <source>
        <dbReference type="SAM" id="MobiDB-lite"/>
    </source>
</evidence>
<keyword evidence="1" id="KW-0119">Carbohydrate metabolism</keyword>
<feature type="domain" description="Xylose isomerase-like TIM barrel" evidence="3">
    <location>
        <begin position="61"/>
        <end position="317"/>
    </location>
</feature>
<gene>
    <name evidence="4" type="ORF">ET475_06390</name>
</gene>
<dbReference type="EMBL" id="CP035494">
    <property type="protein sequence ID" value="QAY59656.1"/>
    <property type="molecule type" value="Genomic_DNA"/>
</dbReference>
<evidence type="ECO:0000313" key="5">
    <source>
        <dbReference type="Proteomes" id="UP000293995"/>
    </source>
</evidence>
<dbReference type="Proteomes" id="UP000293995">
    <property type="component" value="Chromosome"/>
</dbReference>
<accession>A0A4P6ED87</accession>
<organism evidence="4 5">
    <name type="scientific">Microbacterium protaetiae</name>
    <dbReference type="NCBI Taxonomy" id="2509458"/>
    <lineage>
        <taxon>Bacteria</taxon>
        <taxon>Bacillati</taxon>
        <taxon>Actinomycetota</taxon>
        <taxon>Actinomycetes</taxon>
        <taxon>Micrococcales</taxon>
        <taxon>Microbacteriaceae</taxon>
        <taxon>Microbacterium</taxon>
    </lineage>
</organism>
<dbReference type="Gene3D" id="3.20.20.150">
    <property type="entry name" value="Divalent-metal-dependent TIM barrel enzymes"/>
    <property type="match status" value="1"/>
</dbReference>
<dbReference type="KEGG" id="mprt:ET475_06390"/>
<protein>
    <submittedName>
        <fullName evidence="4">Inosose dehydratase</fullName>
    </submittedName>
</protein>